<keyword evidence="2" id="KW-0805">Transcription regulation</keyword>
<keyword evidence="3" id="KW-0238">DNA-binding</keyword>
<evidence type="ECO:0000259" key="6">
    <source>
        <dbReference type="PROSITE" id="PS50888"/>
    </source>
</evidence>
<dbReference type="EMBL" id="JAAALK010000079">
    <property type="protein sequence ID" value="KAG8098287.1"/>
    <property type="molecule type" value="Genomic_DNA"/>
</dbReference>
<protein>
    <recommendedName>
        <fullName evidence="6">BHLH domain-containing protein</fullName>
    </recommendedName>
</protein>
<dbReference type="GO" id="GO:0046983">
    <property type="term" value="F:protein dimerization activity"/>
    <property type="evidence" value="ECO:0007669"/>
    <property type="project" value="InterPro"/>
</dbReference>
<name>A0A8J5X643_ZIZPA</name>
<dbReference type="InterPro" id="IPR045843">
    <property type="entry name" value="IND-like"/>
</dbReference>
<evidence type="ECO:0000313" key="7">
    <source>
        <dbReference type="EMBL" id="KAG8098287.1"/>
    </source>
</evidence>
<dbReference type="SMART" id="SM00353">
    <property type="entry name" value="HLH"/>
    <property type="match status" value="1"/>
</dbReference>
<dbReference type="Proteomes" id="UP000729402">
    <property type="component" value="Unassembled WGS sequence"/>
</dbReference>
<dbReference type="CDD" id="cd11454">
    <property type="entry name" value="bHLH_AtIND_like"/>
    <property type="match status" value="1"/>
</dbReference>
<dbReference type="InterPro" id="IPR011598">
    <property type="entry name" value="bHLH_dom"/>
</dbReference>
<dbReference type="AlphaFoldDB" id="A0A8J5X643"/>
<dbReference type="Pfam" id="PF00010">
    <property type="entry name" value="HLH"/>
    <property type="match status" value="1"/>
</dbReference>
<keyword evidence="8" id="KW-1185">Reference proteome</keyword>
<reference evidence="7" key="1">
    <citation type="journal article" date="2021" name="bioRxiv">
        <title>Whole Genome Assembly and Annotation of Northern Wild Rice, Zizania palustris L., Supports a Whole Genome Duplication in the Zizania Genus.</title>
        <authorList>
            <person name="Haas M."/>
            <person name="Kono T."/>
            <person name="Macchietto M."/>
            <person name="Millas R."/>
            <person name="McGilp L."/>
            <person name="Shao M."/>
            <person name="Duquette J."/>
            <person name="Hirsch C.N."/>
            <person name="Kimball J."/>
        </authorList>
    </citation>
    <scope>NUCLEOTIDE SEQUENCE</scope>
    <source>
        <tissue evidence="7">Fresh leaf tissue</tissue>
    </source>
</reference>
<dbReference type="GO" id="GO:0003700">
    <property type="term" value="F:DNA-binding transcription factor activity"/>
    <property type="evidence" value="ECO:0007669"/>
    <property type="project" value="InterPro"/>
</dbReference>
<dbReference type="PROSITE" id="PS50888">
    <property type="entry name" value="BHLH"/>
    <property type="match status" value="1"/>
</dbReference>
<proteinExistence type="predicted"/>
<dbReference type="OrthoDB" id="651283at2759"/>
<comment type="caution">
    <text evidence="7">The sequence shown here is derived from an EMBL/GenBank/DDBJ whole genome shotgun (WGS) entry which is preliminary data.</text>
</comment>
<sequence length="144" mass="16082">MGETLDGTRRKLALQIRQDSSSFWDNESICSICSQVDRHTADHVAGGGNASAPAGRRSATIAPRLYAMRRRERINGRLRILQKLVPNGTKVDISTMLEEAAHYVKFLQLQIKDQMLSSDELWMYAPFAYNGMGLGIDLNISPTQ</sequence>
<dbReference type="PANTHER" id="PTHR45914">
    <property type="entry name" value="TRANSCRIPTION FACTOR HEC3-RELATED"/>
    <property type="match status" value="1"/>
</dbReference>
<evidence type="ECO:0000256" key="3">
    <source>
        <dbReference type="ARBA" id="ARBA00023125"/>
    </source>
</evidence>
<feature type="domain" description="BHLH" evidence="6">
    <location>
        <begin position="58"/>
        <end position="107"/>
    </location>
</feature>
<dbReference type="FunFam" id="4.10.280.10:FF:000022">
    <property type="entry name" value="Basic helix-loop-helix transcription factor"/>
    <property type="match status" value="1"/>
</dbReference>
<evidence type="ECO:0000256" key="5">
    <source>
        <dbReference type="ARBA" id="ARBA00023242"/>
    </source>
</evidence>
<dbReference type="PANTHER" id="PTHR45914:SF60">
    <property type="entry name" value="TRANSCRIPTION FACTOR RSL2-LIKE"/>
    <property type="match status" value="1"/>
</dbReference>
<dbReference type="GO" id="GO:0003677">
    <property type="term" value="F:DNA binding"/>
    <property type="evidence" value="ECO:0007669"/>
    <property type="project" value="UniProtKB-KW"/>
</dbReference>
<keyword evidence="4" id="KW-0804">Transcription</keyword>
<evidence type="ECO:0000256" key="2">
    <source>
        <dbReference type="ARBA" id="ARBA00023015"/>
    </source>
</evidence>
<dbReference type="GO" id="GO:0005634">
    <property type="term" value="C:nucleus"/>
    <property type="evidence" value="ECO:0007669"/>
    <property type="project" value="UniProtKB-SubCell"/>
</dbReference>
<keyword evidence="5" id="KW-0539">Nucleus</keyword>
<accession>A0A8J5X643</accession>
<organism evidence="7 8">
    <name type="scientific">Zizania palustris</name>
    <name type="common">Northern wild rice</name>
    <dbReference type="NCBI Taxonomy" id="103762"/>
    <lineage>
        <taxon>Eukaryota</taxon>
        <taxon>Viridiplantae</taxon>
        <taxon>Streptophyta</taxon>
        <taxon>Embryophyta</taxon>
        <taxon>Tracheophyta</taxon>
        <taxon>Spermatophyta</taxon>
        <taxon>Magnoliopsida</taxon>
        <taxon>Liliopsida</taxon>
        <taxon>Poales</taxon>
        <taxon>Poaceae</taxon>
        <taxon>BOP clade</taxon>
        <taxon>Oryzoideae</taxon>
        <taxon>Oryzeae</taxon>
        <taxon>Zizaniinae</taxon>
        <taxon>Zizania</taxon>
    </lineage>
</organism>
<evidence type="ECO:0000256" key="4">
    <source>
        <dbReference type="ARBA" id="ARBA00023163"/>
    </source>
</evidence>
<comment type="subcellular location">
    <subcellularLocation>
        <location evidence="1">Nucleus</location>
    </subcellularLocation>
</comment>
<evidence type="ECO:0000313" key="8">
    <source>
        <dbReference type="Proteomes" id="UP000729402"/>
    </source>
</evidence>
<gene>
    <name evidence="7" type="ORF">GUJ93_ZPchr0013g36544</name>
</gene>
<reference evidence="7" key="2">
    <citation type="submission" date="2021-02" db="EMBL/GenBank/DDBJ databases">
        <authorList>
            <person name="Kimball J.A."/>
            <person name="Haas M.W."/>
            <person name="Macchietto M."/>
            <person name="Kono T."/>
            <person name="Duquette J."/>
            <person name="Shao M."/>
        </authorList>
    </citation>
    <scope>NUCLEOTIDE SEQUENCE</scope>
    <source>
        <tissue evidence="7">Fresh leaf tissue</tissue>
    </source>
</reference>
<evidence type="ECO:0000256" key="1">
    <source>
        <dbReference type="ARBA" id="ARBA00004123"/>
    </source>
</evidence>